<evidence type="ECO:0000313" key="18">
    <source>
        <dbReference type="EMBL" id="KFM78349.1"/>
    </source>
</evidence>
<dbReference type="CDD" id="cd03703">
    <property type="entry name" value="aeIF5B_II"/>
    <property type="match status" value="1"/>
</dbReference>
<sequence>MGKNRKPQQVVNQDLQKSGSEDEDVCSEEIPVSFLTSDNFCLVQKKKNSRRSEDQGNIRRLPRSRSNSGKIILNDEANSLLSNGRKTGHHTSFWTRSKQDTCRNVEEIPGFSLGEGDTVNITANDLNSVSGLCELTQLIDDEKTKHCASSDVVKDSSNLQDGASQMDTFCFNYDDVLSELGNAKTGFELLRSNESPEESFANQLSEDEKGVHYSDDADSNSFISVLDANHSKSLKKTKRKERKKKKAVDDDIEALLLELECSGEGSGKVKACNRNANFADSALQSSFIPNIVEDTADSEAAKESKSLKEKELSSISVFSAVAAVDTNACLCHEKLESSETVERKNQIGNEDVSTRQDFTVHSGHSIKTTSQKKKDKKIREKQERLEKWETNTSKKTCECSDTVVKVDCSRQDTDVSDTLTVEEVNEKNKLREIEKKDRKRPSKKQLAAIQEALKKAKEEEERLKKAEEARQKAAEEAEKLRQEKLRLEQEKKEKKKLKEKQRREKLKAEGRLLSKSQKQSRARMEATLAALRQQGINIPEIGEKKPHGPRLGNYKPTRKRVDSTQSSQSSDSQISQERQKSERQKSESLSSQESYGKESDLPSSYDSQTSWDSLHAEAVLTTESEECHLSCSDESDSEENCPPSNCVLTQDLCNIKLKTPLASLGNITMDFSSGTKSQRCTVECEGTRNEVKLRSPVVCVLGHVDTGKTKILDYIRKTHVQDAEAGGITQQIGATMIPRDAIKEKCKMVKDFPSFELKIPGLLVIDTPGHESFSNLRSRGSSVCDIAILVVDIMHGLEAQTLESINLLKKGKTPFVVALNKIDRIYGWKSVKNDDIENVIKSQTQCVQMEIRKRCQEIILQFANECLNAALFYENKDPRSFVSMIPTSAITGDGMGNVLSLVAKLTQTLMFKKLIFSEELKATVLEVKAISGLGTTIDVILVNGHLQEGDTIVLAGHDGPVVTQIRSLLMPHPLRELRVKNPYMEYKTIEGAQGVKITGKDLDKAIAGLPLFVAQNHNKIDILKEEINYLFRDRINSIKTSERGVYVQASTLGSLEALLEYLSASEVPYFGVKIGPVVKKDVMKASIMLEHDSQYAVILAFDVKIERDAQELADSLGVQIFHADIIYHLCDKYMKYREELQMRKREEIKRLAVYPCKLKILPHFIFSMKDPIVLGVSVEAGTLKEGTPLCVPAKDNLEIGTVSTIEVNNKIVDCAKRGQEVCIKIEPKSNDSPKVYGKHFDHEHLLVSRITRQSIDICKEHFRDDLDSSDWHLIVELKKMLHIA</sequence>
<name>A0A087ULW0_STEMI</name>
<comment type="function">
    <text evidence="14">Plays a role in translation initiation. Ribosome-dependent GTPase that promotes the joining of the 60S ribosomal subunit to the pre-initiation complex to form the 80S initiation complex with the initiator methionine-tRNA in the P-site base paired to the start codon. Together with eIF1A (EIF1AX), actively orients the initiator methionine-tRNA in a conformation that allows 60S ribosomal subunit joining to form the 80S initiation complex. Is released after formation of the 80S initiation complex. Its GTPase activity is not essential for ribosomal subunits joining, but GTP hydrolysis is needed for eIF1A (EIF1AX) ejection quickly followed by EIF5B release to form elongation-competent ribosomes. In contrast to its procaryotic homolog, does not promote recruitment of Met-rRNA to the small ribosomal subunit.</text>
</comment>
<feature type="non-terminal residue" evidence="18">
    <location>
        <position position="1284"/>
    </location>
</feature>
<dbReference type="NCBIfam" id="TIGR00231">
    <property type="entry name" value="small_GTP"/>
    <property type="match status" value="1"/>
</dbReference>
<dbReference type="GO" id="GO:0046872">
    <property type="term" value="F:metal ion binding"/>
    <property type="evidence" value="ECO:0007669"/>
    <property type="project" value="UniProtKB-KW"/>
</dbReference>
<feature type="compositionally biased region" description="Basic and acidic residues" evidence="16">
    <location>
        <begin position="577"/>
        <end position="586"/>
    </location>
</feature>
<gene>
    <name evidence="18" type="ORF">X975_11525</name>
</gene>
<evidence type="ECO:0000256" key="5">
    <source>
        <dbReference type="ARBA" id="ARBA00013824"/>
    </source>
</evidence>
<comment type="subunit">
    <text evidence="15">Interacts through its C-terminal domain (CTD) with the CTD of eIF1A (EIF1AX) or with the CTD of EIF5 (mutually exclusive) through a common binding site. Interacts with eIF1A (EIF1AX) from the location of the start codon by the 43S complex until the formation of the 80S complex. Interacts with ANXA5 in a calcium and phospholipid-dependent manner.</text>
</comment>
<evidence type="ECO:0000256" key="7">
    <source>
        <dbReference type="ARBA" id="ARBA00022540"/>
    </source>
</evidence>
<dbReference type="EMBL" id="KK120478">
    <property type="protein sequence ID" value="KFM78349.1"/>
    <property type="molecule type" value="Genomic_DNA"/>
</dbReference>
<comment type="similarity">
    <text evidence="3">Belongs to the TRAFAC class translation factor GTPase superfamily. Classic translation factor GTPase family. IF-2 subfamily.</text>
</comment>
<dbReference type="OrthoDB" id="6430596at2759"/>
<keyword evidence="9" id="KW-0547">Nucleotide-binding</keyword>
<evidence type="ECO:0000256" key="13">
    <source>
        <dbReference type="ARBA" id="ARBA00032478"/>
    </source>
</evidence>
<dbReference type="FunFam" id="2.40.30.10:FF:000013">
    <property type="entry name" value="eukaryotic translation initiation factor 5B"/>
    <property type="match status" value="1"/>
</dbReference>
<evidence type="ECO:0000256" key="11">
    <source>
        <dbReference type="ARBA" id="ARBA00022917"/>
    </source>
</evidence>
<feature type="compositionally biased region" description="Basic residues" evidence="16">
    <location>
        <begin position="493"/>
        <end position="505"/>
    </location>
</feature>
<evidence type="ECO:0000256" key="14">
    <source>
        <dbReference type="ARBA" id="ARBA00053410"/>
    </source>
</evidence>
<keyword evidence="12" id="KW-0342">GTP-binding</keyword>
<dbReference type="Pfam" id="PF11987">
    <property type="entry name" value="IF-2"/>
    <property type="match status" value="1"/>
</dbReference>
<evidence type="ECO:0000256" key="1">
    <source>
        <dbReference type="ARBA" id="ARBA00001944"/>
    </source>
</evidence>
<feature type="domain" description="Tr-type G" evidence="17">
    <location>
        <begin position="693"/>
        <end position="910"/>
    </location>
</feature>
<keyword evidence="6" id="KW-0963">Cytoplasm</keyword>
<feature type="compositionally biased region" description="Low complexity" evidence="16">
    <location>
        <begin position="563"/>
        <end position="576"/>
    </location>
</feature>
<dbReference type="InterPro" id="IPR000795">
    <property type="entry name" value="T_Tr_GTP-bd_dom"/>
</dbReference>
<evidence type="ECO:0000259" key="17">
    <source>
        <dbReference type="PROSITE" id="PS51722"/>
    </source>
</evidence>
<dbReference type="FunFam" id="3.40.50.300:FF:000112">
    <property type="entry name" value="Eukaryotic translation initiation factor 5B"/>
    <property type="match status" value="1"/>
</dbReference>
<dbReference type="FunFam" id="3.40.50.10050:FF:000002">
    <property type="entry name" value="Eukaryotic translation initiation factor 5B"/>
    <property type="match status" value="1"/>
</dbReference>
<accession>A0A087ULW0</accession>
<dbReference type="CDD" id="cd16266">
    <property type="entry name" value="IF2_aeIF5B_IV"/>
    <property type="match status" value="1"/>
</dbReference>
<dbReference type="SUPFAM" id="SSF50447">
    <property type="entry name" value="Translation proteins"/>
    <property type="match status" value="1"/>
</dbReference>
<dbReference type="EC" id="3.6.5.3" evidence="4"/>
<organism evidence="18 19">
    <name type="scientific">Stegodyphus mimosarum</name>
    <name type="common">African social velvet spider</name>
    <dbReference type="NCBI Taxonomy" id="407821"/>
    <lineage>
        <taxon>Eukaryota</taxon>
        <taxon>Metazoa</taxon>
        <taxon>Ecdysozoa</taxon>
        <taxon>Arthropoda</taxon>
        <taxon>Chelicerata</taxon>
        <taxon>Arachnida</taxon>
        <taxon>Araneae</taxon>
        <taxon>Araneomorphae</taxon>
        <taxon>Entelegynae</taxon>
        <taxon>Eresoidea</taxon>
        <taxon>Eresidae</taxon>
        <taxon>Stegodyphus</taxon>
    </lineage>
</organism>
<dbReference type="GO" id="GO:0005525">
    <property type="term" value="F:GTP binding"/>
    <property type="evidence" value="ECO:0007669"/>
    <property type="project" value="UniProtKB-KW"/>
</dbReference>
<dbReference type="InterPro" id="IPR036925">
    <property type="entry name" value="TIF_IF2_dom3_sf"/>
</dbReference>
<dbReference type="InterPro" id="IPR015760">
    <property type="entry name" value="TIF_IF2"/>
</dbReference>
<dbReference type="InterPro" id="IPR029459">
    <property type="entry name" value="EFTU-type"/>
</dbReference>
<dbReference type="GO" id="GO:0003743">
    <property type="term" value="F:translation initiation factor activity"/>
    <property type="evidence" value="ECO:0007669"/>
    <property type="project" value="UniProtKB-KW"/>
</dbReference>
<evidence type="ECO:0000313" key="19">
    <source>
        <dbReference type="Proteomes" id="UP000054359"/>
    </source>
</evidence>
<dbReference type="Pfam" id="PF14578">
    <property type="entry name" value="GTP_EFTU_D4"/>
    <property type="match status" value="1"/>
</dbReference>
<evidence type="ECO:0000256" key="10">
    <source>
        <dbReference type="ARBA" id="ARBA00022801"/>
    </source>
</evidence>
<dbReference type="SUPFAM" id="SSF52540">
    <property type="entry name" value="P-loop containing nucleoside triphosphate hydrolases"/>
    <property type="match status" value="1"/>
</dbReference>
<dbReference type="PROSITE" id="PS51722">
    <property type="entry name" value="G_TR_2"/>
    <property type="match status" value="1"/>
</dbReference>
<comment type="cofactor">
    <cofactor evidence="1">
        <name>a monovalent cation</name>
        <dbReference type="ChEBI" id="CHEBI:60242"/>
    </cofactor>
</comment>
<dbReference type="PRINTS" id="PR00315">
    <property type="entry name" value="ELONGATNFCT"/>
</dbReference>
<dbReference type="Proteomes" id="UP000054359">
    <property type="component" value="Unassembled WGS sequence"/>
</dbReference>
<dbReference type="NCBIfam" id="NF003078">
    <property type="entry name" value="PRK04004.1"/>
    <property type="match status" value="1"/>
</dbReference>
<evidence type="ECO:0000256" key="4">
    <source>
        <dbReference type="ARBA" id="ARBA00011986"/>
    </source>
</evidence>
<protein>
    <recommendedName>
        <fullName evidence="5">Eukaryotic translation initiation factor 5B</fullName>
        <ecNumber evidence="4">3.6.5.3</ecNumber>
    </recommendedName>
    <alternativeName>
        <fullName evidence="13">Translation initiation factor IF-2</fullName>
    </alternativeName>
</protein>
<evidence type="ECO:0000256" key="6">
    <source>
        <dbReference type="ARBA" id="ARBA00022490"/>
    </source>
</evidence>
<evidence type="ECO:0000256" key="12">
    <source>
        <dbReference type="ARBA" id="ARBA00023134"/>
    </source>
</evidence>
<dbReference type="InterPro" id="IPR005225">
    <property type="entry name" value="Small_GTP-bd"/>
</dbReference>
<feature type="compositionally biased region" description="Polar residues" evidence="16">
    <location>
        <begin position="7"/>
        <end position="18"/>
    </location>
</feature>
<dbReference type="Gene3D" id="2.40.30.10">
    <property type="entry name" value="Translation factors"/>
    <property type="match status" value="2"/>
</dbReference>
<dbReference type="InterPro" id="IPR027417">
    <property type="entry name" value="P-loop_NTPase"/>
</dbReference>
<feature type="region of interest" description="Disordered" evidence="16">
    <location>
        <begin position="1"/>
        <end position="26"/>
    </location>
</feature>
<reference evidence="18 19" key="1">
    <citation type="submission" date="2013-11" db="EMBL/GenBank/DDBJ databases">
        <title>Genome sequencing of Stegodyphus mimosarum.</title>
        <authorList>
            <person name="Bechsgaard J."/>
        </authorList>
    </citation>
    <scope>NUCLEOTIDE SEQUENCE [LARGE SCALE GENOMIC DNA]</scope>
</reference>
<dbReference type="Gene3D" id="3.40.50.300">
    <property type="entry name" value="P-loop containing nucleotide triphosphate hydrolases"/>
    <property type="match status" value="1"/>
</dbReference>
<dbReference type="CDD" id="cd01887">
    <property type="entry name" value="IF2_eIF5B"/>
    <property type="match status" value="1"/>
</dbReference>
<dbReference type="GO" id="GO:0005739">
    <property type="term" value="C:mitochondrion"/>
    <property type="evidence" value="ECO:0007669"/>
    <property type="project" value="TreeGrafter"/>
</dbReference>
<dbReference type="InterPro" id="IPR009000">
    <property type="entry name" value="Transl_B-barrel_sf"/>
</dbReference>
<evidence type="ECO:0000256" key="16">
    <source>
        <dbReference type="SAM" id="MobiDB-lite"/>
    </source>
</evidence>
<dbReference type="OMA" id="FVADVIY"/>
<comment type="subcellular location">
    <subcellularLocation>
        <location evidence="2">Cytoplasm</location>
    </subcellularLocation>
</comment>
<dbReference type="InterPro" id="IPR023115">
    <property type="entry name" value="TIF_IF2_dom3"/>
</dbReference>
<keyword evidence="10" id="KW-0378">Hydrolase</keyword>
<dbReference type="GO" id="GO:0003924">
    <property type="term" value="F:GTPase activity"/>
    <property type="evidence" value="ECO:0007669"/>
    <property type="project" value="InterPro"/>
</dbReference>
<dbReference type="PANTHER" id="PTHR43381:SF4">
    <property type="entry name" value="EUKARYOTIC TRANSLATION INITIATION FACTOR 5B"/>
    <property type="match status" value="1"/>
</dbReference>
<feature type="region of interest" description="Disordered" evidence="16">
    <location>
        <begin position="486"/>
        <end position="608"/>
    </location>
</feature>
<proteinExistence type="inferred from homology"/>
<dbReference type="Pfam" id="PF00009">
    <property type="entry name" value="GTP_EFTU"/>
    <property type="match status" value="1"/>
</dbReference>
<dbReference type="Gene3D" id="3.40.50.10050">
    <property type="entry name" value="Translation initiation factor IF- 2, domain 3"/>
    <property type="match status" value="1"/>
</dbReference>
<evidence type="ECO:0000256" key="15">
    <source>
        <dbReference type="ARBA" id="ARBA00061781"/>
    </source>
</evidence>
<dbReference type="PANTHER" id="PTHR43381">
    <property type="entry name" value="TRANSLATION INITIATION FACTOR IF-2-RELATED"/>
    <property type="match status" value="1"/>
</dbReference>
<evidence type="ECO:0000256" key="2">
    <source>
        <dbReference type="ARBA" id="ARBA00004496"/>
    </source>
</evidence>
<keyword evidence="11" id="KW-0648">Protein biosynthesis</keyword>
<keyword evidence="19" id="KW-1185">Reference proteome</keyword>
<dbReference type="SUPFAM" id="SSF52156">
    <property type="entry name" value="Initiation factor IF2/eIF5b, domain 3"/>
    <property type="match status" value="1"/>
</dbReference>
<evidence type="ECO:0000256" key="8">
    <source>
        <dbReference type="ARBA" id="ARBA00022723"/>
    </source>
</evidence>
<keyword evidence="7 18" id="KW-0396">Initiation factor</keyword>
<feature type="region of interest" description="Disordered" evidence="16">
    <location>
        <begin position="46"/>
        <end position="73"/>
    </location>
</feature>
<dbReference type="STRING" id="407821.A0A087ULW0"/>
<evidence type="ECO:0000256" key="3">
    <source>
        <dbReference type="ARBA" id="ARBA00007733"/>
    </source>
</evidence>
<evidence type="ECO:0000256" key="9">
    <source>
        <dbReference type="ARBA" id="ARBA00022741"/>
    </source>
</evidence>
<dbReference type="FunFam" id="2.40.30.10:FF:000026">
    <property type="entry name" value="Eukaryotic translation initiation factor 5B"/>
    <property type="match status" value="1"/>
</dbReference>
<keyword evidence="8" id="KW-0479">Metal-binding</keyword>